<accession>A0A162MST2</accession>
<dbReference type="PANTHER" id="PTHR24223:SF399">
    <property type="entry name" value="ABC TRANSPORTER ATNG"/>
    <property type="match status" value="1"/>
</dbReference>
<evidence type="ECO:0000256" key="3">
    <source>
        <dbReference type="ARBA" id="ARBA00022475"/>
    </source>
</evidence>
<keyword evidence="13" id="KW-1185">Reference proteome</keyword>
<keyword evidence="3" id="KW-1003">Cell membrane</keyword>
<dbReference type="GO" id="GO:0005886">
    <property type="term" value="C:plasma membrane"/>
    <property type="evidence" value="ECO:0007669"/>
    <property type="project" value="UniProtKB-SubCell"/>
</dbReference>
<evidence type="ECO:0000256" key="5">
    <source>
        <dbReference type="ARBA" id="ARBA00022741"/>
    </source>
</evidence>
<dbReference type="Pfam" id="PF00005">
    <property type="entry name" value="ABC_tran"/>
    <property type="match status" value="2"/>
</dbReference>
<dbReference type="SUPFAM" id="SSF52540">
    <property type="entry name" value="P-loop containing nucleoside triphosphate hydrolases"/>
    <property type="match status" value="2"/>
</dbReference>
<feature type="transmembrane region" description="Helical" evidence="9">
    <location>
        <begin position="483"/>
        <end position="504"/>
    </location>
</feature>
<dbReference type="InterPro" id="IPR003439">
    <property type="entry name" value="ABC_transporter-like_ATP-bd"/>
</dbReference>
<feature type="transmembrane region" description="Helical" evidence="9">
    <location>
        <begin position="1106"/>
        <end position="1131"/>
    </location>
</feature>
<evidence type="ECO:0000256" key="7">
    <source>
        <dbReference type="ARBA" id="ARBA00022989"/>
    </source>
</evidence>
<feature type="domain" description="ABC transporter" evidence="10">
    <location>
        <begin position="598"/>
        <end position="826"/>
    </location>
</feature>
<dbReference type="Proteomes" id="UP000076881">
    <property type="component" value="Unassembled WGS sequence"/>
</dbReference>
<feature type="domain" description="ABC transmembrane type-1" evidence="11">
    <location>
        <begin position="893"/>
        <end position="1156"/>
    </location>
</feature>
<name>A0A162MST2_CORDF</name>
<dbReference type="InterPro" id="IPR036640">
    <property type="entry name" value="ABC1_TM_sf"/>
</dbReference>
<keyword evidence="8 9" id="KW-0472">Membrane</keyword>
<evidence type="ECO:0000256" key="1">
    <source>
        <dbReference type="ARBA" id="ARBA00004651"/>
    </source>
</evidence>
<dbReference type="GO" id="GO:0016887">
    <property type="term" value="F:ATP hydrolysis activity"/>
    <property type="evidence" value="ECO:0007669"/>
    <property type="project" value="InterPro"/>
</dbReference>
<dbReference type="GO" id="GO:0140359">
    <property type="term" value="F:ABC-type transporter activity"/>
    <property type="evidence" value="ECO:0007669"/>
    <property type="project" value="InterPro"/>
</dbReference>
<feature type="transmembrane region" description="Helical" evidence="9">
    <location>
        <begin position="26"/>
        <end position="46"/>
    </location>
</feature>
<dbReference type="InterPro" id="IPR003593">
    <property type="entry name" value="AAA+_ATPase"/>
</dbReference>
<evidence type="ECO:0000313" key="13">
    <source>
        <dbReference type="Proteomes" id="UP000076881"/>
    </source>
</evidence>
<dbReference type="InterPro" id="IPR044726">
    <property type="entry name" value="ABCC_6TM_D2"/>
</dbReference>
<evidence type="ECO:0000256" key="2">
    <source>
        <dbReference type="ARBA" id="ARBA00022448"/>
    </source>
</evidence>
<sequence>MRLTVDSSFWPLAASIPDFSLTFEEAILEIVPSGSFIFFASAYLLYHRQTSVCVRRSRLLWTKLAAAASLVILEITSLALRCSSANISDTTYAAASIELAAALCISIVVYVEHRRAIRASALLSSSLAIGLLIDITKSRSYVVRDLNLCAGVATATAIVRFALIGLEEVSKRHLLIDPELRKISNGEVTSGFFTRTLFLFLQPLLRTGFRGLVAMEDLGGLGVDFSSDYIFARLLVNWQEKKAHAKHSLFFACCRTWRSPILAIVAPRLCVTGLKFAQPFLMYAILDAIEGDSEAKVQRRNGLIGATALTFIGSAICRAASAHMKNRLITRLRCGLLALLFDKSHRLKISEARKQSPITLMNSDLDGIVTAVPACTEIPFIFLDAVLGMYFLFRFIGFSCMSILVPLSASTISGLLFGIYLTPAMKQWNENIETRLAKTSRTLAQLPAIRALGLGPKAAEFLQHLRVMEIDVSLRYRLLQSSFLGLAVTVDLMTAVVVVAVALFSSAFGDRISSQSLYPTLGIVAILAGPLGDLLKAYPLTMSMVGCFDRIEAFLKQEDHSDPRVVIHLASREATKKESATHCNESSEIFQRRSCLIIRFENVTIAPSGSRSPLLKLVNFAIEQGSINVMLGPTSAGKSTLLHSMLGEAEVLDGTLSVGDITFAFCGQLVFLRNVSVRDCIVGACDHEPIWFNLVVTRCRLLQDLATLPNGEDYIVGSDGVKLSGGQRQRIAIARAVYSQAKVVLFDDIFSAIDRVTAIDILMGICGPNGLLRNSGCTVVLSSHLLECLDVADHAILLPGNGEVIYKSCLTEKTLKSQALDLLDHNVIHQEKSFMDDEATGNTAQRVVAPADTHSTPCDDRQQSENDRRRKGDITLYVLWIDAIGRAALCLWTIGVVLLGIAEVFTNIYVGIWIAVAPANKIYIIGYAMVALSAGLLCSLATFSIYAKLSPRASIELHKRLTTTVTQSTLGFLSTTDYGSILTRYSHDMELLAKKIPLGAFALHYCGTTSAVQIGVILSGASYMTAVLPFILISLFFIQRYYLRTSRQLRLLEIEAQAPLITELRESATGVVYIRASNGETHSFSRSLQLVDAALKPFYFLLCSQVFLSLILDFLISAVAIVLAIVIFYAHATSQNATGLAFLTLINVGTSLNRLVCFWAMSEDSVGSLARLRDFFERTPLENRSSEAAVFPQKWPSKGEVQMRNISACHRLDKDQTAPVLHEVCLSIEPGHKVGVMGRTGSGKSSLLSTLLGFLEYDGSIVIDGVDIKTVDLDELRSRVITISQDIVELEGTIRDNLNPYDKTWGVKKCTLDQRAKMEQEKQENIMRDTLKRLQIWAQLETSGELEANLEDVGYSKGEMQLLSIARAVVRRRLTGSSLVLVDEATASVDSHRDEIVRGMIREYFKGCTVIMIAHRLDTIADADIFVHMAAGRISSVEKRRGD</sequence>
<dbReference type="Gene3D" id="1.20.1560.10">
    <property type="entry name" value="ABC transporter type 1, transmembrane domain"/>
    <property type="match status" value="2"/>
</dbReference>
<dbReference type="InterPro" id="IPR017871">
    <property type="entry name" value="ABC_transporter-like_CS"/>
</dbReference>
<evidence type="ECO:0000256" key="8">
    <source>
        <dbReference type="ARBA" id="ARBA00023136"/>
    </source>
</evidence>
<dbReference type="InterPro" id="IPR027417">
    <property type="entry name" value="P-loop_NTPase"/>
</dbReference>
<evidence type="ECO:0000256" key="4">
    <source>
        <dbReference type="ARBA" id="ARBA00022692"/>
    </source>
</evidence>
<feature type="domain" description="ABC transporter" evidence="10">
    <location>
        <begin position="1201"/>
        <end position="1442"/>
    </location>
</feature>
<keyword evidence="7 9" id="KW-1133">Transmembrane helix</keyword>
<evidence type="ECO:0000256" key="6">
    <source>
        <dbReference type="ARBA" id="ARBA00022840"/>
    </source>
</evidence>
<evidence type="ECO:0000259" key="10">
    <source>
        <dbReference type="PROSITE" id="PS50893"/>
    </source>
</evidence>
<dbReference type="SMART" id="SM00382">
    <property type="entry name" value="AAA"/>
    <property type="match status" value="2"/>
</dbReference>
<dbReference type="Gene3D" id="3.40.50.300">
    <property type="entry name" value="P-loop containing nucleotide triphosphate hydrolases"/>
    <property type="match status" value="2"/>
</dbReference>
<keyword evidence="6" id="KW-0067">ATP-binding</keyword>
<dbReference type="Pfam" id="PF00664">
    <property type="entry name" value="ABC_membrane"/>
    <property type="match status" value="1"/>
</dbReference>
<comment type="subcellular location">
    <subcellularLocation>
        <location evidence="1">Cell membrane</location>
        <topology evidence="1">Multi-pass membrane protein</topology>
    </subcellularLocation>
</comment>
<feature type="transmembrane region" description="Helical" evidence="9">
    <location>
        <begin position="391"/>
        <end position="421"/>
    </location>
</feature>
<dbReference type="PROSITE" id="PS50893">
    <property type="entry name" value="ABC_TRANSPORTER_2"/>
    <property type="match status" value="2"/>
</dbReference>
<keyword evidence="2" id="KW-0813">Transport</keyword>
<dbReference type="OrthoDB" id="4865934at2759"/>
<dbReference type="Pfam" id="PF24357">
    <property type="entry name" value="TMD0_ABC"/>
    <property type="match status" value="1"/>
</dbReference>
<feature type="transmembrane region" description="Helical" evidence="9">
    <location>
        <begin position="1023"/>
        <end position="1043"/>
    </location>
</feature>
<dbReference type="EMBL" id="AZHF01000013">
    <property type="protein sequence ID" value="OAA66400.1"/>
    <property type="molecule type" value="Genomic_DNA"/>
</dbReference>
<dbReference type="GO" id="GO:0005524">
    <property type="term" value="F:ATP binding"/>
    <property type="evidence" value="ECO:0007669"/>
    <property type="project" value="UniProtKB-KW"/>
</dbReference>
<evidence type="ECO:0000256" key="9">
    <source>
        <dbReference type="SAM" id="Phobius"/>
    </source>
</evidence>
<feature type="transmembrane region" description="Helical" evidence="9">
    <location>
        <begin position="145"/>
        <end position="166"/>
    </location>
</feature>
<keyword evidence="4 9" id="KW-0812">Transmembrane</keyword>
<dbReference type="SUPFAM" id="SSF90123">
    <property type="entry name" value="ABC transporter transmembrane region"/>
    <property type="match status" value="2"/>
</dbReference>
<dbReference type="InterPro" id="IPR056227">
    <property type="entry name" value="TMD0_ABC"/>
</dbReference>
<protein>
    <submittedName>
        <fullName evidence="12">ABC transporter</fullName>
    </submittedName>
</protein>
<dbReference type="PROSITE" id="PS00211">
    <property type="entry name" value="ABC_TRANSPORTER_1"/>
    <property type="match status" value="2"/>
</dbReference>
<dbReference type="InterPro" id="IPR050173">
    <property type="entry name" value="ABC_transporter_C-like"/>
</dbReference>
<dbReference type="PANTHER" id="PTHR24223">
    <property type="entry name" value="ATP-BINDING CASSETTE SUB-FAMILY C"/>
    <property type="match status" value="1"/>
</dbReference>
<keyword evidence="5" id="KW-0547">Nucleotide-binding</keyword>
<feature type="transmembrane region" description="Helical" evidence="9">
    <location>
        <begin position="58"/>
        <end position="80"/>
    </location>
</feature>
<organism evidence="12 13">
    <name type="scientific">Akanthomyces lecanii RCEF 1005</name>
    <dbReference type="NCBI Taxonomy" id="1081108"/>
    <lineage>
        <taxon>Eukaryota</taxon>
        <taxon>Fungi</taxon>
        <taxon>Dikarya</taxon>
        <taxon>Ascomycota</taxon>
        <taxon>Pezizomycotina</taxon>
        <taxon>Sordariomycetes</taxon>
        <taxon>Hypocreomycetidae</taxon>
        <taxon>Hypocreales</taxon>
        <taxon>Cordycipitaceae</taxon>
        <taxon>Akanthomyces</taxon>
        <taxon>Cordyceps confragosa</taxon>
    </lineage>
</organism>
<dbReference type="STRING" id="1081108.A0A162MST2"/>
<dbReference type="InterPro" id="IPR011527">
    <property type="entry name" value="ABC1_TM_dom"/>
</dbReference>
<proteinExistence type="predicted"/>
<dbReference type="CDD" id="cd18580">
    <property type="entry name" value="ABC_6TM_ABCC_D2"/>
    <property type="match status" value="1"/>
</dbReference>
<feature type="transmembrane region" description="Helical" evidence="9">
    <location>
        <begin position="922"/>
        <end position="947"/>
    </location>
</feature>
<dbReference type="PROSITE" id="PS50929">
    <property type="entry name" value="ABC_TM1F"/>
    <property type="match status" value="2"/>
</dbReference>
<reference evidence="12 13" key="1">
    <citation type="journal article" date="2016" name="Genome Biol. Evol.">
        <title>Divergent and convergent evolution of fungal pathogenicity.</title>
        <authorList>
            <person name="Shang Y."/>
            <person name="Xiao G."/>
            <person name="Zheng P."/>
            <person name="Cen K."/>
            <person name="Zhan S."/>
            <person name="Wang C."/>
        </authorList>
    </citation>
    <scope>NUCLEOTIDE SEQUENCE [LARGE SCALE GENOMIC DNA]</scope>
    <source>
        <strain evidence="12 13">RCEF 1005</strain>
    </source>
</reference>
<gene>
    <name evidence="12" type="ORF">LEL_10499</name>
</gene>
<comment type="caution">
    <text evidence="12">The sequence shown here is derived from an EMBL/GenBank/DDBJ whole genome shotgun (WGS) entry which is preliminary data.</text>
</comment>
<feature type="transmembrane region" description="Helical" evidence="9">
    <location>
        <begin position="92"/>
        <end position="111"/>
    </location>
</feature>
<evidence type="ECO:0000313" key="12">
    <source>
        <dbReference type="EMBL" id="OAA66400.1"/>
    </source>
</evidence>
<feature type="domain" description="ABC transmembrane type-1" evidence="11">
    <location>
        <begin position="269"/>
        <end position="543"/>
    </location>
</feature>
<evidence type="ECO:0000259" key="11">
    <source>
        <dbReference type="PROSITE" id="PS50929"/>
    </source>
</evidence>